<keyword evidence="7" id="KW-0418">Kinase</keyword>
<dbReference type="PANTHER" id="PTHR24351">
    <property type="entry name" value="RIBOSOMAL PROTEIN S6 KINASE"/>
    <property type="match status" value="1"/>
</dbReference>
<reference evidence="15 16" key="1">
    <citation type="submission" date="2023-03" db="EMBL/GenBank/DDBJ databases">
        <title>Genome insight into feeding habits of ladybird beetles.</title>
        <authorList>
            <person name="Li H.-S."/>
            <person name="Huang Y.-H."/>
            <person name="Pang H."/>
        </authorList>
    </citation>
    <scope>NUCLEOTIDE SEQUENCE [LARGE SCALE GENOMIC DNA]</scope>
    <source>
        <strain evidence="15">SYSU_2023b</strain>
        <tissue evidence="15">Whole body</tissue>
    </source>
</reference>
<feature type="binding site" evidence="11">
    <location>
        <position position="105"/>
    </location>
    <ligand>
        <name>ATP</name>
        <dbReference type="ChEBI" id="CHEBI:30616"/>
    </ligand>
</feature>
<sequence length="421" mass="47618">MAGIFDLELHDGDFEDIINSDSDEDFRIDEGTYIEECPININEVQHGEDIENIPINEKVVNSMASLKAGPPDFDILNVLGKGGYGKVLLVRKVTGRDAGTPFAMKVLRKASIARNQKDAAHTKAERNILEEIKHPFIVDLKYAFQTNGKLYLILQYLSGGELFMHLEREGIFIEDNAGAPEILTRNGHGKEVDWWSFGALIYDILTGSPPFTAENRKKTIEKILRCKLHLPPYLTADARDLIRKLLKRQVSARLGSGIEDGKSIRQHPFFRTVNWDDVLNRKLRPPYIPTLRSLEDVSQFDPKFTKQTPVDSPVEQHLSDSVNAIFEGFSYVAPSLMDHYGSPPSSEHRKSSMSPRRQASSSYRNRFPMLRNDKRKDRPGYAGHLFHPMMDDGFGVAGVQQQHQVTIRNCDELMDVAGARI</sequence>
<dbReference type="SMART" id="SM00133">
    <property type="entry name" value="S_TK_X"/>
    <property type="match status" value="1"/>
</dbReference>
<keyword evidence="8 11" id="KW-0067">ATP-binding</keyword>
<dbReference type="InterPro" id="IPR017892">
    <property type="entry name" value="Pkinase_C"/>
</dbReference>
<dbReference type="FunFam" id="3.30.200.20:FF:000686">
    <property type="entry name" value="Ribosomal protein S6 kinase"/>
    <property type="match status" value="1"/>
</dbReference>
<evidence type="ECO:0000256" key="6">
    <source>
        <dbReference type="ARBA" id="ARBA00022741"/>
    </source>
</evidence>
<evidence type="ECO:0000256" key="7">
    <source>
        <dbReference type="ARBA" id="ARBA00022777"/>
    </source>
</evidence>
<name>A0AAW1V3B3_9CUCU</name>
<dbReference type="SUPFAM" id="SSF56112">
    <property type="entry name" value="Protein kinase-like (PK-like)"/>
    <property type="match status" value="1"/>
</dbReference>
<evidence type="ECO:0000259" key="13">
    <source>
        <dbReference type="PROSITE" id="PS50011"/>
    </source>
</evidence>
<keyword evidence="3" id="KW-0723">Serine/threonine-protein kinase</keyword>
<dbReference type="PROSITE" id="PS00107">
    <property type="entry name" value="PROTEIN_KINASE_ATP"/>
    <property type="match status" value="1"/>
</dbReference>
<dbReference type="InterPro" id="IPR000961">
    <property type="entry name" value="AGC-kinase_C"/>
</dbReference>
<dbReference type="AlphaFoldDB" id="A0AAW1V3B3"/>
<evidence type="ECO:0000256" key="5">
    <source>
        <dbReference type="ARBA" id="ARBA00022679"/>
    </source>
</evidence>
<evidence type="ECO:0000313" key="16">
    <source>
        <dbReference type="Proteomes" id="UP001431783"/>
    </source>
</evidence>
<evidence type="ECO:0000256" key="4">
    <source>
        <dbReference type="ARBA" id="ARBA00022553"/>
    </source>
</evidence>
<dbReference type="Gene3D" id="3.30.200.20">
    <property type="entry name" value="Phosphorylase Kinase, domain 1"/>
    <property type="match status" value="2"/>
</dbReference>
<keyword evidence="4" id="KW-0597">Phosphoprotein</keyword>
<evidence type="ECO:0000256" key="8">
    <source>
        <dbReference type="ARBA" id="ARBA00022840"/>
    </source>
</evidence>
<organism evidence="15 16">
    <name type="scientific">Henosepilachna vigintioctopunctata</name>
    <dbReference type="NCBI Taxonomy" id="420089"/>
    <lineage>
        <taxon>Eukaryota</taxon>
        <taxon>Metazoa</taxon>
        <taxon>Ecdysozoa</taxon>
        <taxon>Arthropoda</taxon>
        <taxon>Hexapoda</taxon>
        <taxon>Insecta</taxon>
        <taxon>Pterygota</taxon>
        <taxon>Neoptera</taxon>
        <taxon>Endopterygota</taxon>
        <taxon>Coleoptera</taxon>
        <taxon>Polyphaga</taxon>
        <taxon>Cucujiformia</taxon>
        <taxon>Coccinelloidea</taxon>
        <taxon>Coccinellidae</taxon>
        <taxon>Epilachninae</taxon>
        <taxon>Epilachnini</taxon>
        <taxon>Henosepilachna</taxon>
    </lineage>
</organism>
<feature type="domain" description="Protein kinase" evidence="13">
    <location>
        <begin position="73"/>
        <end position="421"/>
    </location>
</feature>
<evidence type="ECO:0000256" key="2">
    <source>
        <dbReference type="ARBA" id="ARBA00012513"/>
    </source>
</evidence>
<evidence type="ECO:0000256" key="10">
    <source>
        <dbReference type="ARBA" id="ARBA00048679"/>
    </source>
</evidence>
<evidence type="ECO:0000256" key="9">
    <source>
        <dbReference type="ARBA" id="ARBA00047899"/>
    </source>
</evidence>
<feature type="region of interest" description="Disordered" evidence="12">
    <location>
        <begin position="340"/>
        <end position="382"/>
    </location>
</feature>
<feature type="compositionally biased region" description="Low complexity" evidence="12">
    <location>
        <begin position="352"/>
        <end position="362"/>
    </location>
</feature>
<keyword evidence="16" id="KW-1185">Reference proteome</keyword>
<dbReference type="InterPro" id="IPR000719">
    <property type="entry name" value="Prot_kinase_dom"/>
</dbReference>
<comment type="caution">
    <text evidence="15">The sequence shown here is derived from an EMBL/GenBank/DDBJ whole genome shotgun (WGS) entry which is preliminary data.</text>
</comment>
<accession>A0AAW1V3B3</accession>
<dbReference type="Pfam" id="PF00069">
    <property type="entry name" value="Pkinase"/>
    <property type="match status" value="2"/>
</dbReference>
<evidence type="ECO:0000256" key="12">
    <source>
        <dbReference type="SAM" id="MobiDB-lite"/>
    </source>
</evidence>
<protein>
    <recommendedName>
        <fullName evidence="2">non-specific serine/threonine protein kinase</fullName>
        <ecNumber evidence="2">2.7.11.1</ecNumber>
    </recommendedName>
</protein>
<dbReference type="EC" id="2.7.11.1" evidence="2"/>
<proteinExistence type="inferred from homology"/>
<evidence type="ECO:0000256" key="1">
    <source>
        <dbReference type="ARBA" id="ARBA00009804"/>
    </source>
</evidence>
<dbReference type="GO" id="GO:0005524">
    <property type="term" value="F:ATP binding"/>
    <property type="evidence" value="ECO:0007669"/>
    <property type="project" value="UniProtKB-UniRule"/>
</dbReference>
<gene>
    <name evidence="15" type="ORF">WA026_007139</name>
</gene>
<dbReference type="Pfam" id="PF00433">
    <property type="entry name" value="Pkinase_C"/>
    <property type="match status" value="1"/>
</dbReference>
<dbReference type="Gene3D" id="1.10.510.10">
    <property type="entry name" value="Transferase(Phosphotransferase) domain 1"/>
    <property type="match status" value="1"/>
</dbReference>
<keyword evidence="6 11" id="KW-0547">Nucleotide-binding</keyword>
<keyword evidence="5" id="KW-0808">Transferase</keyword>
<evidence type="ECO:0000259" key="14">
    <source>
        <dbReference type="PROSITE" id="PS51285"/>
    </source>
</evidence>
<dbReference type="InterPro" id="IPR011009">
    <property type="entry name" value="Kinase-like_dom_sf"/>
</dbReference>
<dbReference type="InterPro" id="IPR017441">
    <property type="entry name" value="Protein_kinase_ATP_BS"/>
</dbReference>
<dbReference type="PROSITE" id="PS50011">
    <property type="entry name" value="PROTEIN_KINASE_DOM"/>
    <property type="match status" value="1"/>
</dbReference>
<evidence type="ECO:0000256" key="11">
    <source>
        <dbReference type="PROSITE-ProRule" id="PRU10141"/>
    </source>
</evidence>
<dbReference type="PROSITE" id="PS51285">
    <property type="entry name" value="AGC_KINASE_CTER"/>
    <property type="match status" value="1"/>
</dbReference>
<dbReference type="EMBL" id="JARQZJ010000123">
    <property type="protein sequence ID" value="KAK9889759.1"/>
    <property type="molecule type" value="Genomic_DNA"/>
</dbReference>
<evidence type="ECO:0000256" key="3">
    <source>
        <dbReference type="ARBA" id="ARBA00022527"/>
    </source>
</evidence>
<comment type="similarity">
    <text evidence="1">Belongs to the protein kinase superfamily. AGC Ser/Thr protein kinase family. S6 kinase subfamily.</text>
</comment>
<comment type="catalytic activity">
    <reaction evidence="9">
        <text>L-threonyl-[protein] + ATP = O-phospho-L-threonyl-[protein] + ADP + H(+)</text>
        <dbReference type="Rhea" id="RHEA:46608"/>
        <dbReference type="Rhea" id="RHEA-COMP:11060"/>
        <dbReference type="Rhea" id="RHEA-COMP:11605"/>
        <dbReference type="ChEBI" id="CHEBI:15378"/>
        <dbReference type="ChEBI" id="CHEBI:30013"/>
        <dbReference type="ChEBI" id="CHEBI:30616"/>
        <dbReference type="ChEBI" id="CHEBI:61977"/>
        <dbReference type="ChEBI" id="CHEBI:456216"/>
        <dbReference type="EC" id="2.7.11.1"/>
    </reaction>
</comment>
<dbReference type="GO" id="GO:0004674">
    <property type="term" value="F:protein serine/threonine kinase activity"/>
    <property type="evidence" value="ECO:0007669"/>
    <property type="project" value="UniProtKB-KW"/>
</dbReference>
<dbReference type="Proteomes" id="UP001431783">
    <property type="component" value="Unassembled WGS sequence"/>
</dbReference>
<feature type="domain" description="AGC-kinase C-terminal" evidence="14">
    <location>
        <begin position="271"/>
        <end position="341"/>
    </location>
</feature>
<comment type="catalytic activity">
    <reaction evidence="10">
        <text>L-seryl-[protein] + ATP = O-phospho-L-seryl-[protein] + ADP + H(+)</text>
        <dbReference type="Rhea" id="RHEA:17989"/>
        <dbReference type="Rhea" id="RHEA-COMP:9863"/>
        <dbReference type="Rhea" id="RHEA-COMP:11604"/>
        <dbReference type="ChEBI" id="CHEBI:15378"/>
        <dbReference type="ChEBI" id="CHEBI:29999"/>
        <dbReference type="ChEBI" id="CHEBI:30616"/>
        <dbReference type="ChEBI" id="CHEBI:83421"/>
        <dbReference type="ChEBI" id="CHEBI:456216"/>
        <dbReference type="EC" id="2.7.11.1"/>
    </reaction>
</comment>
<evidence type="ECO:0000313" key="15">
    <source>
        <dbReference type="EMBL" id="KAK9889759.1"/>
    </source>
</evidence>